<evidence type="ECO:0000313" key="1">
    <source>
        <dbReference type="EMBL" id="MRH42118.1"/>
    </source>
</evidence>
<dbReference type="Proteomes" id="UP000799092">
    <property type="component" value="Unassembled WGS sequence"/>
</dbReference>
<evidence type="ECO:0000313" key="2">
    <source>
        <dbReference type="Proteomes" id="UP000799092"/>
    </source>
</evidence>
<keyword evidence="2" id="KW-1185">Reference proteome</keyword>
<reference evidence="1" key="1">
    <citation type="submission" date="2019-11" db="EMBL/GenBank/DDBJ databases">
        <authorList>
            <person name="Li J."/>
        </authorList>
    </citation>
    <scope>NUCLEOTIDE SEQUENCE</scope>
    <source>
        <strain evidence="1">B6B</strain>
    </source>
</reference>
<dbReference type="Gene3D" id="3.90.1530.10">
    <property type="entry name" value="Conserved hypothetical protein from pyrococcus furiosus pfu- 392566-001, ParB domain"/>
    <property type="match status" value="1"/>
</dbReference>
<comment type="caution">
    <text evidence="1">The sequence shown here is derived from an EMBL/GenBank/DDBJ whole genome shotgun (WGS) entry which is preliminary data.</text>
</comment>
<dbReference type="AlphaFoldDB" id="A0A6A8D951"/>
<gene>
    <name evidence="1" type="ORF">GH741_05440</name>
</gene>
<organism evidence="1 2">
    <name type="scientific">Aquibacillus halophilus</name>
    <dbReference type="NCBI Taxonomy" id="930132"/>
    <lineage>
        <taxon>Bacteria</taxon>
        <taxon>Bacillati</taxon>
        <taxon>Bacillota</taxon>
        <taxon>Bacilli</taxon>
        <taxon>Bacillales</taxon>
        <taxon>Bacillaceae</taxon>
        <taxon>Aquibacillus</taxon>
    </lineage>
</organism>
<proteinExistence type="predicted"/>
<sequence length="153" mass="18352">MKFRIQYLPLSKIRPGTSIRMTEEIKKLHILMLDCMHLLVVRKNKQDNNYTILSGLSRFEYLRKNDGKKYVPCIVDEQRDLNLKSLVIHLNNKFYSNENSILHSWSIIKSFQKTDRRFDQLSMVQKMKVLFIGIRYKRTVISAMKKKIDHFEK</sequence>
<protein>
    <recommendedName>
        <fullName evidence="3">ParB/Sulfiredoxin domain-containing protein</fullName>
    </recommendedName>
</protein>
<name>A0A6A8D951_9BACI</name>
<evidence type="ECO:0008006" key="3">
    <source>
        <dbReference type="Google" id="ProtNLM"/>
    </source>
</evidence>
<dbReference type="InterPro" id="IPR036086">
    <property type="entry name" value="ParB/Sulfiredoxin_sf"/>
</dbReference>
<dbReference type="RefSeq" id="WP_153735783.1">
    <property type="nucleotide sequence ID" value="NZ_WJNG01000004.1"/>
</dbReference>
<dbReference type="OrthoDB" id="2989488at2"/>
<dbReference type="EMBL" id="WJNG01000004">
    <property type="protein sequence ID" value="MRH42118.1"/>
    <property type="molecule type" value="Genomic_DNA"/>
</dbReference>
<dbReference type="SUPFAM" id="SSF110849">
    <property type="entry name" value="ParB/Sulfiredoxin"/>
    <property type="match status" value="1"/>
</dbReference>
<accession>A0A6A8D951</accession>